<proteinExistence type="predicted"/>
<sequence>MRMPNLVLLGVAPGVVLGGAALGPTKGTAGWTCEQGRSYCGTRLRNYGVSISDLHLAMAAVHALHVYETGRGLFVCDKDQIIRYAKECENGCGMTERFDSCK</sequence>
<feature type="signal peptide" evidence="1">
    <location>
        <begin position="1"/>
        <end position="18"/>
    </location>
</feature>
<dbReference type="Proteomes" id="UP000078340">
    <property type="component" value="Unassembled WGS sequence"/>
</dbReference>
<name>A0A179H772_PURLI</name>
<comment type="caution">
    <text evidence="2">The sequence shown here is derived from an EMBL/GenBank/DDBJ whole genome shotgun (WGS) entry which is preliminary data.</text>
</comment>
<dbReference type="EMBL" id="LSBI01000007">
    <property type="protein sequence ID" value="OAQ85393.1"/>
    <property type="molecule type" value="Genomic_DNA"/>
</dbReference>
<evidence type="ECO:0000313" key="2">
    <source>
        <dbReference type="EMBL" id="OAQ85393.1"/>
    </source>
</evidence>
<reference evidence="2 4" key="3">
    <citation type="submission" date="2016-02" db="EMBL/GenBank/DDBJ databases">
        <title>Biosynthesis of antibiotic leucinostatins and their inhibition on Phytophthora in bio-control Purpureocillium lilacinum.</title>
        <authorList>
            <person name="Wang G."/>
            <person name="Liu Z."/>
            <person name="Lin R."/>
            <person name="Li E."/>
            <person name="Mao Z."/>
            <person name="Ling J."/>
            <person name="Yin W."/>
            <person name="Xie B."/>
        </authorList>
    </citation>
    <scope>NUCLEOTIDE SEQUENCE [LARGE SCALE GENOMIC DNA]</scope>
    <source>
        <strain evidence="2">PLFJ-1</strain>
    </source>
</reference>
<keyword evidence="1" id="KW-0732">Signal</keyword>
<reference evidence="3" key="1">
    <citation type="submission" date="2015-05" db="EMBL/GenBank/DDBJ databases">
        <authorList>
            <person name="Wang D.B."/>
            <person name="Wang M."/>
        </authorList>
    </citation>
    <scope>NUCLEOTIDE SEQUENCE</scope>
    <source>
        <strain evidence="3">36-1</strain>
    </source>
</reference>
<evidence type="ECO:0000313" key="4">
    <source>
        <dbReference type="Proteomes" id="UP000078340"/>
    </source>
</evidence>
<reference evidence="3 5" key="2">
    <citation type="journal article" date="2016" name="Front. Microbiol.">
        <title>Genome and transcriptome sequences reveal the specific parasitism of the nematophagous Purpureocillium lilacinum 36-1.</title>
        <authorList>
            <person name="Xie J."/>
            <person name="Li S."/>
            <person name="Mo C."/>
            <person name="Xiao X."/>
            <person name="Peng D."/>
            <person name="Wang G."/>
            <person name="Xiao Y."/>
        </authorList>
    </citation>
    <scope>NUCLEOTIDE SEQUENCE [LARGE SCALE GENOMIC DNA]</scope>
    <source>
        <strain evidence="3 5">36-1</strain>
    </source>
</reference>
<evidence type="ECO:0000313" key="3">
    <source>
        <dbReference type="EMBL" id="PWI66401.1"/>
    </source>
</evidence>
<dbReference type="AlphaFoldDB" id="A0A179H772"/>
<gene>
    <name evidence="3" type="ORF">PCL_05099</name>
    <name evidence="2" type="ORF">VFPFJ_07782</name>
</gene>
<protein>
    <submittedName>
        <fullName evidence="2">Uncharacterized protein</fullName>
    </submittedName>
</protein>
<dbReference type="Proteomes" id="UP000245956">
    <property type="component" value="Unassembled WGS sequence"/>
</dbReference>
<evidence type="ECO:0000313" key="5">
    <source>
        <dbReference type="Proteomes" id="UP000245956"/>
    </source>
</evidence>
<accession>A0A179H772</accession>
<feature type="chain" id="PRO_5036010341" evidence="1">
    <location>
        <begin position="19"/>
        <end position="102"/>
    </location>
</feature>
<organism evidence="2 4">
    <name type="scientific">Purpureocillium lilacinum</name>
    <name type="common">Paecilomyces lilacinus</name>
    <dbReference type="NCBI Taxonomy" id="33203"/>
    <lineage>
        <taxon>Eukaryota</taxon>
        <taxon>Fungi</taxon>
        <taxon>Dikarya</taxon>
        <taxon>Ascomycota</taxon>
        <taxon>Pezizomycotina</taxon>
        <taxon>Sordariomycetes</taxon>
        <taxon>Hypocreomycetidae</taxon>
        <taxon>Hypocreales</taxon>
        <taxon>Ophiocordycipitaceae</taxon>
        <taxon>Purpureocillium</taxon>
    </lineage>
</organism>
<dbReference type="EMBL" id="LCWV01000025">
    <property type="protein sequence ID" value="PWI66401.1"/>
    <property type="molecule type" value="Genomic_DNA"/>
</dbReference>
<evidence type="ECO:0000256" key="1">
    <source>
        <dbReference type="SAM" id="SignalP"/>
    </source>
</evidence>